<accession>A0ABV5K3V7</accession>
<protein>
    <submittedName>
        <fullName evidence="1">DUF5063 domain-containing protein</fullName>
    </submittedName>
</protein>
<proteinExistence type="predicted"/>
<sequence>MSHSQIEPEAPTAAVDGDTEDFAQQIADSVSSFLLALRAIAREGDPSRAISLLLLEVSQVLLAGARLGVQQDFTPRAEYQPDVGPEADVDDLRLRLADMLDSVDTYGFLFDPYAPEVVASQLSDDLAAIATDLENGLRHFRSGNVEEALWWWQFSYVSNWGGLGGAVLKALLSVIAHDRLDVDNDAELDQIEAAEAVLDSKA</sequence>
<name>A0ABV5K3V7_9ACTN</name>
<organism evidence="1 2">
    <name type="scientific">Nocardioides plantarum</name>
    <dbReference type="NCBI Taxonomy" id="29299"/>
    <lineage>
        <taxon>Bacteria</taxon>
        <taxon>Bacillati</taxon>
        <taxon>Actinomycetota</taxon>
        <taxon>Actinomycetes</taxon>
        <taxon>Propionibacteriales</taxon>
        <taxon>Nocardioidaceae</taxon>
        <taxon>Nocardioides</taxon>
    </lineage>
</organism>
<dbReference type="Pfam" id="PF16702">
    <property type="entry name" value="DUF5063"/>
    <property type="match status" value="1"/>
</dbReference>
<dbReference type="InterPro" id="IPR032025">
    <property type="entry name" value="DUF5063"/>
</dbReference>
<keyword evidence="2" id="KW-1185">Reference proteome</keyword>
<dbReference type="Gene3D" id="1.20.120.1550">
    <property type="entry name" value="Protein of unknown function DUF5063"/>
    <property type="match status" value="1"/>
</dbReference>
<dbReference type="EMBL" id="JBHMDG010000001">
    <property type="protein sequence ID" value="MFB9311437.1"/>
    <property type="molecule type" value="Genomic_DNA"/>
</dbReference>
<evidence type="ECO:0000313" key="2">
    <source>
        <dbReference type="Proteomes" id="UP001589750"/>
    </source>
</evidence>
<dbReference type="RefSeq" id="WP_140008824.1">
    <property type="nucleotide sequence ID" value="NZ_JBHMDG010000001.1"/>
</dbReference>
<reference evidence="1 2" key="1">
    <citation type="submission" date="2024-09" db="EMBL/GenBank/DDBJ databases">
        <authorList>
            <person name="Sun Q."/>
            <person name="Mori K."/>
        </authorList>
    </citation>
    <scope>NUCLEOTIDE SEQUENCE [LARGE SCALE GENOMIC DNA]</scope>
    <source>
        <strain evidence="1 2">JCM 9626</strain>
    </source>
</reference>
<gene>
    <name evidence="1" type="ORF">ACFFRI_00135</name>
</gene>
<dbReference type="Proteomes" id="UP001589750">
    <property type="component" value="Unassembled WGS sequence"/>
</dbReference>
<evidence type="ECO:0000313" key="1">
    <source>
        <dbReference type="EMBL" id="MFB9311437.1"/>
    </source>
</evidence>
<comment type="caution">
    <text evidence="1">The sequence shown here is derived from an EMBL/GenBank/DDBJ whole genome shotgun (WGS) entry which is preliminary data.</text>
</comment>
<dbReference type="InterPro" id="IPR038312">
    <property type="entry name" value="DUF5063_sf"/>
</dbReference>